<dbReference type="Proteomes" id="UP001497600">
    <property type="component" value="Chromosome H"/>
</dbReference>
<dbReference type="EMBL" id="OZ004260">
    <property type="protein sequence ID" value="CAK7921473.1"/>
    <property type="molecule type" value="Genomic_DNA"/>
</dbReference>
<evidence type="ECO:0000313" key="1">
    <source>
        <dbReference type="EMBL" id="CAK7921473.1"/>
    </source>
</evidence>
<reference evidence="1 2" key="1">
    <citation type="submission" date="2024-01" db="EMBL/GenBank/DDBJ databases">
        <authorList>
            <consortium name="Genoscope - CEA"/>
            <person name="William W."/>
        </authorList>
    </citation>
    <scope>NUCLEOTIDE SEQUENCE [LARGE SCALE GENOMIC DNA]</scope>
    <source>
        <strain evidence="1 2">29B2s-10</strain>
    </source>
</reference>
<name>A0ABP0EQ15_9ASCO</name>
<gene>
    <name evidence="1" type="ORF">CAAN4_H14708</name>
</gene>
<keyword evidence="2" id="KW-1185">Reference proteome</keyword>
<evidence type="ECO:0000313" key="2">
    <source>
        <dbReference type="Proteomes" id="UP001497600"/>
    </source>
</evidence>
<accession>A0ABP0EQ15</accession>
<protein>
    <submittedName>
        <fullName evidence="1">Uncharacterized protein</fullName>
    </submittedName>
</protein>
<sequence length="120" mass="13692">MIATHLPHTIYRYYCNFTPLAVLTYGEAVVFNFVFASMCAVLIYWLICTLPTCIVHFIQRSFYYLTGEILVSTTMAVLNHDLKSMGQKVIKVSWKDVLNNTQAQNENGTPLFLISDSMKV</sequence>
<proteinExistence type="predicted"/>
<organism evidence="1 2">
    <name type="scientific">[Candida] anglica</name>
    <dbReference type="NCBI Taxonomy" id="148631"/>
    <lineage>
        <taxon>Eukaryota</taxon>
        <taxon>Fungi</taxon>
        <taxon>Dikarya</taxon>
        <taxon>Ascomycota</taxon>
        <taxon>Saccharomycotina</taxon>
        <taxon>Pichiomycetes</taxon>
        <taxon>Debaryomycetaceae</taxon>
        <taxon>Kurtzmaniella</taxon>
    </lineage>
</organism>